<dbReference type="RefSeq" id="WP_106143073.1">
    <property type="nucleotide sequence ID" value="NZ_PVYX01000001.1"/>
</dbReference>
<evidence type="ECO:0000256" key="4">
    <source>
        <dbReference type="ARBA" id="ARBA00022825"/>
    </source>
</evidence>
<evidence type="ECO:0000256" key="5">
    <source>
        <dbReference type="PROSITE-ProRule" id="PRU01240"/>
    </source>
</evidence>
<organism evidence="7 8">
    <name type="scientific">Flagellimonas meridianipacifica</name>
    <dbReference type="NCBI Taxonomy" id="1080225"/>
    <lineage>
        <taxon>Bacteria</taxon>
        <taxon>Pseudomonadati</taxon>
        <taxon>Bacteroidota</taxon>
        <taxon>Flavobacteriia</taxon>
        <taxon>Flavobacteriales</taxon>
        <taxon>Flavobacteriaceae</taxon>
        <taxon>Flagellimonas</taxon>
    </lineage>
</organism>
<dbReference type="PANTHER" id="PTHR43806:SF11">
    <property type="entry name" value="CEREVISIN-RELATED"/>
    <property type="match status" value="1"/>
</dbReference>
<evidence type="ECO:0000313" key="8">
    <source>
        <dbReference type="Proteomes" id="UP000237640"/>
    </source>
</evidence>
<dbReference type="PROSITE" id="PS51892">
    <property type="entry name" value="SUBTILASE"/>
    <property type="match status" value="1"/>
</dbReference>
<dbReference type="AlphaFoldDB" id="A0A2T0MER2"/>
<feature type="active site" description="Charge relay system" evidence="5">
    <location>
        <position position="390"/>
    </location>
</feature>
<dbReference type="Proteomes" id="UP000237640">
    <property type="component" value="Unassembled WGS sequence"/>
</dbReference>
<dbReference type="InterPro" id="IPR036852">
    <property type="entry name" value="Peptidase_S8/S53_dom_sf"/>
</dbReference>
<sequence>MAKVKALLELAQQTSNSFETFELNCQSEAESVKESEKMLTDMSGLGIEVTGEFAPIPMYEGKAYTKALSEFSVATTNSDMESSSMVIPCQFDYKHYEEIQNRKDVKIWPNSPLTLFDNRQSSEHILDLANSALGLDCRPFREGVPIDDIRTLLSVESIWSEGFRGQNIVIGIVDEGVNGEVYPVVGGFSRAGASRQPGDAPITSHGSMCAADVLVAAPACKIYDYPFLGVQNSGGVMAMFQAILNQRRIDGTPHITNNSYGFVGKPDRQLSPRHEVWDINHPVHRKVRELISAGIHMFFAAGNCGQDCPSGSCLPSGIGPGNSIHASNSLEEVITVAAVNSRHERIGYSSQGPGGFFNEKPDIAAYSHFFGNFGPERPGGTFQPYDNGTSASTPVAAGVAALLLSSFPNLSPKDLKDVLIQGAINLGSPGWDSDTGHGVINAGSAYRSLCRRNIEEIEL</sequence>
<keyword evidence="2 5" id="KW-0645">Protease</keyword>
<protein>
    <submittedName>
        <fullName evidence="7">Subtilase family protein</fullName>
    </submittedName>
</protein>
<comment type="similarity">
    <text evidence="1 5">Belongs to the peptidase S8 family.</text>
</comment>
<accession>A0A2T0MER2</accession>
<keyword evidence="8" id="KW-1185">Reference proteome</keyword>
<feature type="active site" description="Charge relay system" evidence="5">
    <location>
        <position position="174"/>
    </location>
</feature>
<dbReference type="SUPFAM" id="SSF52743">
    <property type="entry name" value="Subtilisin-like"/>
    <property type="match status" value="1"/>
</dbReference>
<dbReference type="GO" id="GO:0004252">
    <property type="term" value="F:serine-type endopeptidase activity"/>
    <property type="evidence" value="ECO:0007669"/>
    <property type="project" value="UniProtKB-UniRule"/>
</dbReference>
<dbReference type="InterPro" id="IPR050131">
    <property type="entry name" value="Peptidase_S8_subtilisin-like"/>
</dbReference>
<reference evidence="7 8" key="1">
    <citation type="submission" date="2018-03" db="EMBL/GenBank/DDBJ databases">
        <title>Genomic Encyclopedia of Archaeal and Bacterial Type Strains, Phase II (KMG-II): from individual species to whole genera.</title>
        <authorList>
            <person name="Goeker M."/>
        </authorList>
    </citation>
    <scope>NUCLEOTIDE SEQUENCE [LARGE SCALE GENOMIC DNA]</scope>
    <source>
        <strain evidence="7 8">DSM 25027</strain>
    </source>
</reference>
<dbReference type="OrthoDB" id="1055762at2"/>
<keyword evidence="4 5" id="KW-0720">Serine protease</keyword>
<feature type="domain" description="Peptidase S8/S53" evidence="6">
    <location>
        <begin position="165"/>
        <end position="438"/>
    </location>
</feature>
<evidence type="ECO:0000313" key="7">
    <source>
        <dbReference type="EMBL" id="PRX56053.1"/>
    </source>
</evidence>
<dbReference type="PRINTS" id="PR00723">
    <property type="entry name" value="SUBTILISIN"/>
</dbReference>
<comment type="caution">
    <text evidence="7">The sequence shown here is derived from an EMBL/GenBank/DDBJ whole genome shotgun (WGS) entry which is preliminary data.</text>
</comment>
<name>A0A2T0MER2_9FLAO</name>
<dbReference type="PANTHER" id="PTHR43806">
    <property type="entry name" value="PEPTIDASE S8"/>
    <property type="match status" value="1"/>
</dbReference>
<dbReference type="InterPro" id="IPR023828">
    <property type="entry name" value="Peptidase_S8_Ser-AS"/>
</dbReference>
<evidence type="ECO:0000256" key="3">
    <source>
        <dbReference type="ARBA" id="ARBA00022801"/>
    </source>
</evidence>
<dbReference type="GO" id="GO:0006508">
    <property type="term" value="P:proteolysis"/>
    <property type="evidence" value="ECO:0007669"/>
    <property type="project" value="UniProtKB-KW"/>
</dbReference>
<feature type="active site" description="Charge relay system" evidence="5">
    <location>
        <position position="205"/>
    </location>
</feature>
<dbReference type="Pfam" id="PF00082">
    <property type="entry name" value="Peptidase_S8"/>
    <property type="match status" value="1"/>
</dbReference>
<evidence type="ECO:0000259" key="6">
    <source>
        <dbReference type="Pfam" id="PF00082"/>
    </source>
</evidence>
<evidence type="ECO:0000256" key="2">
    <source>
        <dbReference type="ARBA" id="ARBA00022670"/>
    </source>
</evidence>
<gene>
    <name evidence="7" type="ORF">CLV81_0041</name>
</gene>
<dbReference type="Gene3D" id="3.40.50.200">
    <property type="entry name" value="Peptidase S8/S53 domain"/>
    <property type="match status" value="1"/>
</dbReference>
<dbReference type="InterPro" id="IPR015500">
    <property type="entry name" value="Peptidase_S8_subtilisin-rel"/>
</dbReference>
<dbReference type="CDD" id="cd00306">
    <property type="entry name" value="Peptidases_S8_S53"/>
    <property type="match status" value="1"/>
</dbReference>
<dbReference type="PROSITE" id="PS00138">
    <property type="entry name" value="SUBTILASE_SER"/>
    <property type="match status" value="1"/>
</dbReference>
<dbReference type="InterPro" id="IPR000209">
    <property type="entry name" value="Peptidase_S8/S53_dom"/>
</dbReference>
<evidence type="ECO:0000256" key="1">
    <source>
        <dbReference type="ARBA" id="ARBA00011073"/>
    </source>
</evidence>
<proteinExistence type="inferred from homology"/>
<keyword evidence="3 5" id="KW-0378">Hydrolase</keyword>
<dbReference type="EMBL" id="PVYX01000001">
    <property type="protein sequence ID" value="PRX56053.1"/>
    <property type="molecule type" value="Genomic_DNA"/>
</dbReference>